<dbReference type="Pfam" id="PF02472">
    <property type="entry name" value="ExbD"/>
    <property type="match status" value="1"/>
</dbReference>
<evidence type="ECO:0000256" key="8">
    <source>
        <dbReference type="SAM" id="Phobius"/>
    </source>
</evidence>
<evidence type="ECO:0000313" key="10">
    <source>
        <dbReference type="Proteomes" id="UP000217265"/>
    </source>
</evidence>
<sequence length="139" mass="15434">MARTFRRHRQSHPIADLNVTNLVDLGFCLLIIFMLAAPLANEQTVPVNLPVESASEQQLVDKNTKFVALTIDAKGVTYIDNTPVNSRDLAVRLRGLDAKNTVIRFRIEGSITHQKVISLMDEVKKSGLSRITFDTQSGS</sequence>
<keyword evidence="3" id="KW-1003">Cell membrane</keyword>
<dbReference type="Proteomes" id="UP000217265">
    <property type="component" value="Chromosome"/>
</dbReference>
<keyword evidence="6 8" id="KW-0472">Membrane</keyword>
<reference evidence="9 10" key="1">
    <citation type="submission" date="2017-09" db="EMBL/GenBank/DDBJ databases">
        <title>Complete genome sequence of Verrucomicrobial strain HZ-65, isolated from freshwater.</title>
        <authorList>
            <person name="Choi A."/>
        </authorList>
    </citation>
    <scope>NUCLEOTIDE SEQUENCE [LARGE SCALE GENOMIC DNA]</scope>
    <source>
        <strain evidence="9 10">HZ-65</strain>
    </source>
</reference>
<dbReference type="GO" id="GO:0022857">
    <property type="term" value="F:transmembrane transporter activity"/>
    <property type="evidence" value="ECO:0007669"/>
    <property type="project" value="InterPro"/>
</dbReference>
<gene>
    <name evidence="9" type="ORF">CMV30_18320</name>
</gene>
<evidence type="ECO:0000256" key="3">
    <source>
        <dbReference type="ARBA" id="ARBA00022475"/>
    </source>
</evidence>
<dbReference type="OrthoDB" id="9798629at2"/>
<comment type="subcellular location">
    <subcellularLocation>
        <location evidence="1">Cell membrane</location>
        <topology evidence="1">Single-pass membrane protein</topology>
    </subcellularLocation>
    <subcellularLocation>
        <location evidence="7">Cell membrane</location>
        <topology evidence="7">Single-pass type II membrane protein</topology>
    </subcellularLocation>
</comment>
<dbReference type="AlphaFoldDB" id="A0A290QAL7"/>
<evidence type="ECO:0000256" key="1">
    <source>
        <dbReference type="ARBA" id="ARBA00004162"/>
    </source>
</evidence>
<accession>A0A290QAL7</accession>
<dbReference type="Gene3D" id="3.30.420.270">
    <property type="match status" value="1"/>
</dbReference>
<keyword evidence="7" id="KW-0813">Transport</keyword>
<keyword evidence="10" id="KW-1185">Reference proteome</keyword>
<evidence type="ECO:0000256" key="5">
    <source>
        <dbReference type="ARBA" id="ARBA00022989"/>
    </source>
</evidence>
<name>A0A290QAL7_9BACT</name>
<dbReference type="GO" id="GO:0015031">
    <property type="term" value="P:protein transport"/>
    <property type="evidence" value="ECO:0007669"/>
    <property type="project" value="UniProtKB-KW"/>
</dbReference>
<dbReference type="RefSeq" id="WP_096057374.1">
    <property type="nucleotide sequence ID" value="NZ_CP023344.1"/>
</dbReference>
<keyword evidence="5 8" id="KW-1133">Transmembrane helix</keyword>
<dbReference type="InterPro" id="IPR003400">
    <property type="entry name" value="ExbD"/>
</dbReference>
<dbReference type="PANTHER" id="PTHR30558:SF7">
    <property type="entry name" value="TOL-PAL SYSTEM PROTEIN TOLR"/>
    <property type="match status" value="1"/>
</dbReference>
<evidence type="ECO:0000256" key="4">
    <source>
        <dbReference type="ARBA" id="ARBA00022692"/>
    </source>
</evidence>
<dbReference type="EMBL" id="CP023344">
    <property type="protein sequence ID" value="ATC65745.1"/>
    <property type="molecule type" value="Genomic_DNA"/>
</dbReference>
<proteinExistence type="inferred from homology"/>
<dbReference type="GO" id="GO:0005886">
    <property type="term" value="C:plasma membrane"/>
    <property type="evidence" value="ECO:0007669"/>
    <property type="project" value="UniProtKB-SubCell"/>
</dbReference>
<dbReference type="KEGG" id="vbh:CMV30_18320"/>
<dbReference type="PANTHER" id="PTHR30558">
    <property type="entry name" value="EXBD MEMBRANE COMPONENT OF PMF-DRIVEN MACROMOLECULE IMPORT SYSTEM"/>
    <property type="match status" value="1"/>
</dbReference>
<evidence type="ECO:0000313" key="9">
    <source>
        <dbReference type="EMBL" id="ATC65745.1"/>
    </source>
</evidence>
<evidence type="ECO:0000256" key="2">
    <source>
        <dbReference type="ARBA" id="ARBA00005811"/>
    </source>
</evidence>
<keyword evidence="7" id="KW-0653">Protein transport</keyword>
<evidence type="ECO:0000256" key="7">
    <source>
        <dbReference type="RuleBase" id="RU003879"/>
    </source>
</evidence>
<keyword evidence="4 7" id="KW-0812">Transmembrane</keyword>
<evidence type="ECO:0000256" key="6">
    <source>
        <dbReference type="ARBA" id="ARBA00023136"/>
    </source>
</evidence>
<protein>
    <submittedName>
        <fullName evidence="9">Biopolymer transporter ExbD</fullName>
    </submittedName>
</protein>
<comment type="similarity">
    <text evidence="2 7">Belongs to the ExbD/TolR family.</text>
</comment>
<feature type="transmembrane region" description="Helical" evidence="8">
    <location>
        <begin position="21"/>
        <end position="40"/>
    </location>
</feature>
<organism evidence="9 10">
    <name type="scientific">Nibricoccus aquaticus</name>
    <dbReference type="NCBI Taxonomy" id="2576891"/>
    <lineage>
        <taxon>Bacteria</taxon>
        <taxon>Pseudomonadati</taxon>
        <taxon>Verrucomicrobiota</taxon>
        <taxon>Opitutia</taxon>
        <taxon>Opitutales</taxon>
        <taxon>Opitutaceae</taxon>
        <taxon>Nibricoccus</taxon>
    </lineage>
</organism>